<feature type="domain" description="CBS" evidence="3">
    <location>
        <begin position="86"/>
        <end position="145"/>
    </location>
</feature>
<dbReference type="Gene3D" id="3.10.580.10">
    <property type="entry name" value="CBS-domain"/>
    <property type="match status" value="1"/>
</dbReference>
<gene>
    <name evidence="4" type="primary">kdsD</name>
    <name evidence="4" type="ORF">ENSA5_16610</name>
</gene>
<dbReference type="EC" id="5.3.1.13" evidence="4"/>
<protein>
    <submittedName>
        <fullName evidence="4">Arabinose 5-phosphate isomerase KdsD</fullName>
        <ecNumber evidence="4">5.3.1.13</ecNumber>
    </submittedName>
</protein>
<dbReference type="Proteomes" id="UP000237968">
    <property type="component" value="Unassembled WGS sequence"/>
</dbReference>
<dbReference type="AlphaFoldDB" id="A0A2S9YE25"/>
<dbReference type="GO" id="GO:0019146">
    <property type="term" value="F:arabinose-5-phosphate isomerase activity"/>
    <property type="evidence" value="ECO:0007669"/>
    <property type="project" value="UniProtKB-EC"/>
</dbReference>
<name>A0A2S9YE25_9BACT</name>
<dbReference type="Pfam" id="PF00571">
    <property type="entry name" value="CBS"/>
    <property type="match status" value="2"/>
</dbReference>
<dbReference type="InterPro" id="IPR051257">
    <property type="entry name" value="Diverse_CBS-Domain"/>
</dbReference>
<organism evidence="4 5">
    <name type="scientific">Enhygromyxa salina</name>
    <dbReference type="NCBI Taxonomy" id="215803"/>
    <lineage>
        <taxon>Bacteria</taxon>
        <taxon>Pseudomonadati</taxon>
        <taxon>Myxococcota</taxon>
        <taxon>Polyangia</taxon>
        <taxon>Nannocystales</taxon>
        <taxon>Nannocystaceae</taxon>
        <taxon>Enhygromyxa</taxon>
    </lineage>
</organism>
<keyword evidence="4" id="KW-0413">Isomerase</keyword>
<feature type="domain" description="CBS" evidence="3">
    <location>
        <begin position="7"/>
        <end position="68"/>
    </location>
</feature>
<dbReference type="InterPro" id="IPR046342">
    <property type="entry name" value="CBS_dom_sf"/>
</dbReference>
<dbReference type="EMBL" id="PVNK01000091">
    <property type="protein sequence ID" value="PRQ03353.1"/>
    <property type="molecule type" value="Genomic_DNA"/>
</dbReference>
<reference evidence="4 5" key="1">
    <citation type="submission" date="2018-03" db="EMBL/GenBank/DDBJ databases">
        <title>Draft Genome Sequences of the Obligatory Marine Myxobacteria Enhygromyxa salina SWB005.</title>
        <authorList>
            <person name="Poehlein A."/>
            <person name="Moghaddam J.A."/>
            <person name="Harms H."/>
            <person name="Alanjari M."/>
            <person name="Koenig G.M."/>
            <person name="Daniel R."/>
            <person name="Schaeberle T.F."/>
        </authorList>
    </citation>
    <scope>NUCLEOTIDE SEQUENCE [LARGE SCALE GENOMIC DNA]</scope>
    <source>
        <strain evidence="4 5">SWB005</strain>
    </source>
</reference>
<comment type="caution">
    <text evidence="4">The sequence shown here is derived from an EMBL/GenBank/DDBJ whole genome shotgun (WGS) entry which is preliminary data.</text>
</comment>
<keyword evidence="1 2" id="KW-0129">CBS domain</keyword>
<evidence type="ECO:0000259" key="3">
    <source>
        <dbReference type="PROSITE" id="PS51371"/>
    </source>
</evidence>
<evidence type="ECO:0000313" key="4">
    <source>
        <dbReference type="EMBL" id="PRQ03353.1"/>
    </source>
</evidence>
<dbReference type="PROSITE" id="PS51371">
    <property type="entry name" value="CBS"/>
    <property type="match status" value="2"/>
</dbReference>
<dbReference type="SUPFAM" id="SSF54631">
    <property type="entry name" value="CBS-domain pair"/>
    <property type="match status" value="1"/>
</dbReference>
<dbReference type="OrthoDB" id="9802114at2"/>
<dbReference type="SMART" id="SM00116">
    <property type="entry name" value="CBS"/>
    <property type="match status" value="2"/>
</dbReference>
<dbReference type="RefSeq" id="WP_106391116.1">
    <property type="nucleotide sequence ID" value="NZ_PVNK01000091.1"/>
</dbReference>
<accession>A0A2S9YE25</accession>
<evidence type="ECO:0000313" key="5">
    <source>
        <dbReference type="Proteomes" id="UP000237968"/>
    </source>
</evidence>
<dbReference type="PANTHER" id="PTHR43080:SF2">
    <property type="entry name" value="CBS DOMAIN-CONTAINING PROTEIN"/>
    <property type="match status" value="1"/>
</dbReference>
<evidence type="ECO:0000256" key="1">
    <source>
        <dbReference type="ARBA" id="ARBA00023122"/>
    </source>
</evidence>
<dbReference type="PANTHER" id="PTHR43080">
    <property type="entry name" value="CBS DOMAIN-CONTAINING PROTEIN CBSX3, MITOCHONDRIAL"/>
    <property type="match status" value="1"/>
</dbReference>
<dbReference type="InterPro" id="IPR000644">
    <property type="entry name" value="CBS_dom"/>
</dbReference>
<proteinExistence type="predicted"/>
<evidence type="ECO:0000256" key="2">
    <source>
        <dbReference type="PROSITE-ProRule" id="PRU00703"/>
    </source>
</evidence>
<sequence>MSVEAIMTQSVFSVKPTATVREAIRLIEDSDIRHLPVLEDGRLVGIVSDRDLREYRIPLMLEIERFDSEDRSRADEILDTAISEVMNSDIVSVDSSESIDSVIGAMIEYKVGAVPVVDQHSDELVGIASYVDVLRYARELLRENE</sequence>
<keyword evidence="5" id="KW-1185">Reference proteome</keyword>